<keyword evidence="3" id="KW-1185">Reference proteome</keyword>
<reference evidence="3" key="1">
    <citation type="journal article" date="2005" name="Nature">
        <title>The map-based sequence of the rice genome.</title>
        <authorList>
            <consortium name="International rice genome sequencing project (IRGSP)"/>
            <person name="Matsumoto T."/>
            <person name="Wu J."/>
            <person name="Kanamori H."/>
            <person name="Katayose Y."/>
            <person name="Fujisawa M."/>
            <person name="Namiki N."/>
            <person name="Mizuno H."/>
            <person name="Yamamoto K."/>
            <person name="Antonio B.A."/>
            <person name="Baba T."/>
            <person name="Sakata K."/>
            <person name="Nagamura Y."/>
            <person name="Aoki H."/>
            <person name="Arikawa K."/>
            <person name="Arita K."/>
            <person name="Bito T."/>
            <person name="Chiden Y."/>
            <person name="Fujitsuka N."/>
            <person name="Fukunaka R."/>
            <person name="Hamada M."/>
            <person name="Harada C."/>
            <person name="Hayashi A."/>
            <person name="Hijishita S."/>
            <person name="Honda M."/>
            <person name="Hosokawa S."/>
            <person name="Ichikawa Y."/>
            <person name="Idonuma A."/>
            <person name="Iijima M."/>
            <person name="Ikeda M."/>
            <person name="Ikeno M."/>
            <person name="Ito K."/>
            <person name="Ito S."/>
            <person name="Ito T."/>
            <person name="Ito Y."/>
            <person name="Ito Y."/>
            <person name="Iwabuchi A."/>
            <person name="Kamiya K."/>
            <person name="Karasawa W."/>
            <person name="Kurita K."/>
            <person name="Katagiri S."/>
            <person name="Kikuta A."/>
            <person name="Kobayashi H."/>
            <person name="Kobayashi N."/>
            <person name="Machita K."/>
            <person name="Maehara T."/>
            <person name="Masukawa M."/>
            <person name="Mizubayashi T."/>
            <person name="Mukai Y."/>
            <person name="Nagasaki H."/>
            <person name="Nagata Y."/>
            <person name="Naito S."/>
            <person name="Nakashima M."/>
            <person name="Nakama Y."/>
            <person name="Nakamichi Y."/>
            <person name="Nakamura M."/>
            <person name="Meguro A."/>
            <person name="Negishi M."/>
            <person name="Ohta I."/>
            <person name="Ohta T."/>
            <person name="Okamoto M."/>
            <person name="Ono N."/>
            <person name="Saji S."/>
            <person name="Sakaguchi M."/>
            <person name="Sakai K."/>
            <person name="Shibata M."/>
            <person name="Shimokawa T."/>
            <person name="Song J."/>
            <person name="Takazaki Y."/>
            <person name="Terasawa K."/>
            <person name="Tsugane M."/>
            <person name="Tsuji K."/>
            <person name="Ueda S."/>
            <person name="Waki K."/>
            <person name="Yamagata H."/>
            <person name="Yamamoto M."/>
            <person name="Yamamoto S."/>
            <person name="Yamane H."/>
            <person name="Yoshiki S."/>
            <person name="Yoshihara R."/>
            <person name="Yukawa K."/>
            <person name="Zhong H."/>
            <person name="Yano M."/>
            <person name="Yuan Q."/>
            <person name="Ouyang S."/>
            <person name="Liu J."/>
            <person name="Jones K.M."/>
            <person name="Gansberger K."/>
            <person name="Moffat K."/>
            <person name="Hill J."/>
            <person name="Bera J."/>
            <person name="Fadrosh D."/>
            <person name="Jin S."/>
            <person name="Johri S."/>
            <person name="Kim M."/>
            <person name="Overton L."/>
            <person name="Reardon M."/>
            <person name="Tsitrin T."/>
            <person name="Vuong H."/>
            <person name="Weaver B."/>
            <person name="Ciecko A."/>
            <person name="Tallon L."/>
            <person name="Jackson J."/>
            <person name="Pai G."/>
            <person name="Aken S.V."/>
            <person name="Utterback T."/>
            <person name="Reidmuller S."/>
            <person name="Feldblyum T."/>
            <person name="Hsiao J."/>
            <person name="Zismann V."/>
            <person name="Iobst S."/>
            <person name="de Vazeille A.R."/>
            <person name="Buell C.R."/>
            <person name="Ying K."/>
            <person name="Li Y."/>
            <person name="Lu T."/>
            <person name="Huang Y."/>
            <person name="Zhao Q."/>
            <person name="Feng Q."/>
            <person name="Zhang L."/>
            <person name="Zhu J."/>
            <person name="Weng Q."/>
            <person name="Mu J."/>
            <person name="Lu Y."/>
            <person name="Fan D."/>
            <person name="Liu Y."/>
            <person name="Guan J."/>
            <person name="Zhang Y."/>
            <person name="Yu S."/>
            <person name="Liu X."/>
            <person name="Zhang Y."/>
            <person name="Hong G."/>
            <person name="Han B."/>
            <person name="Choisne N."/>
            <person name="Demange N."/>
            <person name="Orjeda G."/>
            <person name="Samain S."/>
            <person name="Cattolico L."/>
            <person name="Pelletier E."/>
            <person name="Couloux A."/>
            <person name="Segurens B."/>
            <person name="Wincker P."/>
            <person name="D'Hont A."/>
            <person name="Scarpelli C."/>
            <person name="Weissenbach J."/>
            <person name="Salanoubat M."/>
            <person name="Quetier F."/>
            <person name="Yu Y."/>
            <person name="Kim H.R."/>
            <person name="Rambo T."/>
            <person name="Currie J."/>
            <person name="Collura K."/>
            <person name="Luo M."/>
            <person name="Yang T."/>
            <person name="Ammiraju J.S.S."/>
            <person name="Engler F."/>
            <person name="Soderlund C."/>
            <person name="Wing R.A."/>
            <person name="Palmer L.E."/>
            <person name="de la Bastide M."/>
            <person name="Spiegel L."/>
            <person name="Nascimento L."/>
            <person name="Zutavern T."/>
            <person name="O'Shaughnessy A."/>
            <person name="Dike S."/>
            <person name="Dedhia N."/>
            <person name="Preston R."/>
            <person name="Balija V."/>
            <person name="McCombie W.R."/>
            <person name="Chow T."/>
            <person name="Chen H."/>
            <person name="Chung M."/>
            <person name="Chen C."/>
            <person name="Shaw J."/>
            <person name="Wu H."/>
            <person name="Hsiao K."/>
            <person name="Chao Y."/>
            <person name="Chu M."/>
            <person name="Cheng C."/>
            <person name="Hour A."/>
            <person name="Lee P."/>
            <person name="Lin S."/>
            <person name="Lin Y."/>
            <person name="Liou J."/>
            <person name="Liu S."/>
            <person name="Hsing Y."/>
            <person name="Raghuvanshi S."/>
            <person name="Mohanty A."/>
            <person name="Bharti A.K."/>
            <person name="Gaur A."/>
            <person name="Gupta V."/>
            <person name="Kumar D."/>
            <person name="Ravi V."/>
            <person name="Vij S."/>
            <person name="Kapur A."/>
            <person name="Khurana P."/>
            <person name="Khurana P."/>
            <person name="Khurana J.P."/>
            <person name="Tyagi A.K."/>
            <person name="Gaikwad K."/>
            <person name="Singh A."/>
            <person name="Dalal V."/>
            <person name="Srivastava S."/>
            <person name="Dixit A."/>
            <person name="Pal A.K."/>
            <person name="Ghazi I.A."/>
            <person name="Yadav M."/>
            <person name="Pandit A."/>
            <person name="Bhargava A."/>
            <person name="Sureshbabu K."/>
            <person name="Batra K."/>
            <person name="Sharma T.R."/>
            <person name="Mohapatra T."/>
            <person name="Singh N.K."/>
            <person name="Messing J."/>
            <person name="Nelson A.B."/>
            <person name="Fuks G."/>
            <person name="Kavchok S."/>
            <person name="Keizer G."/>
            <person name="Linton E."/>
            <person name="Llaca V."/>
            <person name="Song R."/>
            <person name="Tanyolac B."/>
            <person name="Young S."/>
            <person name="Ho-Il K."/>
            <person name="Hahn J.H."/>
            <person name="Sangsakoo G."/>
            <person name="Vanavichit A."/>
            <person name="de Mattos Luiz.A.T."/>
            <person name="Zimmer P.D."/>
            <person name="Malone G."/>
            <person name="Dellagostin O."/>
            <person name="de Oliveira A.C."/>
            <person name="Bevan M."/>
            <person name="Bancroft I."/>
            <person name="Minx P."/>
            <person name="Cordum H."/>
            <person name="Wilson R."/>
            <person name="Cheng Z."/>
            <person name="Jin W."/>
            <person name="Jiang J."/>
            <person name="Leong S.A."/>
            <person name="Iwama H."/>
            <person name="Gojobori T."/>
            <person name="Itoh T."/>
            <person name="Niimura Y."/>
            <person name="Fujii Y."/>
            <person name="Habara T."/>
            <person name="Sakai H."/>
            <person name="Sato Y."/>
            <person name="Wilson G."/>
            <person name="Kumar K."/>
            <person name="McCouch S."/>
            <person name="Juretic N."/>
            <person name="Hoen D."/>
            <person name="Wright S."/>
            <person name="Bruskiewich R."/>
            <person name="Bureau T."/>
            <person name="Miyao A."/>
            <person name="Hirochika H."/>
            <person name="Nishikawa T."/>
            <person name="Kadowaki K."/>
            <person name="Sugiura M."/>
            <person name="Burr B."/>
            <person name="Sasaki T."/>
        </authorList>
    </citation>
    <scope>NUCLEOTIDE SEQUENCE [LARGE SCALE GENOMIC DNA]</scope>
    <source>
        <strain evidence="3">cv. Nipponbare</strain>
    </source>
</reference>
<dbReference type="PaxDb" id="39947-A0A0N7KPN1"/>
<dbReference type="EMBL" id="AP014964">
    <property type="protein sequence ID" value="BAT04882.1"/>
    <property type="molecule type" value="Genomic_DNA"/>
</dbReference>
<proteinExistence type="predicted"/>
<reference evidence="2 3" key="2">
    <citation type="journal article" date="2013" name="Plant Cell Physiol.">
        <title>Rice Annotation Project Database (RAP-DB): an integrative and interactive database for rice genomics.</title>
        <authorList>
            <person name="Sakai H."/>
            <person name="Lee S.S."/>
            <person name="Tanaka T."/>
            <person name="Numa H."/>
            <person name="Kim J."/>
            <person name="Kawahara Y."/>
            <person name="Wakimoto H."/>
            <person name="Yang C.C."/>
            <person name="Iwamoto M."/>
            <person name="Abe T."/>
            <person name="Yamada Y."/>
            <person name="Muto A."/>
            <person name="Inokuchi H."/>
            <person name="Ikemura T."/>
            <person name="Matsumoto T."/>
            <person name="Sasaki T."/>
            <person name="Itoh T."/>
        </authorList>
    </citation>
    <scope>NUCLEOTIDE SEQUENCE [LARGE SCALE GENOMIC DNA]</scope>
    <source>
        <strain evidence="3">cv. Nipponbare</strain>
    </source>
</reference>
<organism evidence="2 3">
    <name type="scientific">Oryza sativa subsp. japonica</name>
    <name type="common">Rice</name>
    <dbReference type="NCBI Taxonomy" id="39947"/>
    <lineage>
        <taxon>Eukaryota</taxon>
        <taxon>Viridiplantae</taxon>
        <taxon>Streptophyta</taxon>
        <taxon>Embryophyta</taxon>
        <taxon>Tracheophyta</taxon>
        <taxon>Spermatophyta</taxon>
        <taxon>Magnoliopsida</taxon>
        <taxon>Liliopsida</taxon>
        <taxon>Poales</taxon>
        <taxon>Poaceae</taxon>
        <taxon>BOP clade</taxon>
        <taxon>Oryzoideae</taxon>
        <taxon>Oryzeae</taxon>
        <taxon>Oryzinae</taxon>
        <taxon>Oryza</taxon>
        <taxon>Oryza sativa</taxon>
    </lineage>
</organism>
<name>A0A0N7KPN1_ORYSJ</name>
<reference evidence="2 3" key="3">
    <citation type="journal article" date="2013" name="Rice">
        <title>Improvement of the Oryza sativa Nipponbare reference genome using next generation sequence and optical map data.</title>
        <authorList>
            <person name="Kawahara Y."/>
            <person name="de la Bastide M."/>
            <person name="Hamilton J.P."/>
            <person name="Kanamori H."/>
            <person name="McCombie W.R."/>
            <person name="Ouyang S."/>
            <person name="Schwartz D.C."/>
            <person name="Tanaka T."/>
            <person name="Wu J."/>
            <person name="Zhou S."/>
            <person name="Childs K.L."/>
            <person name="Davidson R.M."/>
            <person name="Lin H."/>
            <person name="Quesada-Ocampo L."/>
            <person name="Vaillancourt B."/>
            <person name="Sakai H."/>
            <person name="Lee S.S."/>
            <person name="Kim J."/>
            <person name="Numa H."/>
            <person name="Itoh T."/>
            <person name="Buell C.R."/>
            <person name="Matsumoto T."/>
        </authorList>
    </citation>
    <scope>NUCLEOTIDE SEQUENCE [LARGE SCALE GENOMIC DNA]</scope>
    <source>
        <strain evidence="3">cv. Nipponbare</strain>
    </source>
</reference>
<accession>A0A0N7KPN1</accession>
<dbReference type="InParanoid" id="A0A0N7KPN1"/>
<feature type="region of interest" description="Disordered" evidence="1">
    <location>
        <begin position="53"/>
        <end position="77"/>
    </location>
</feature>
<feature type="compositionally biased region" description="Basic and acidic residues" evidence="1">
    <location>
        <begin position="58"/>
        <end position="70"/>
    </location>
</feature>
<gene>
    <name evidence="2" type="ordered locus">Os08g0323133</name>
    <name evidence="2" type="ORF">OSNPB_080323133</name>
</gene>
<dbReference type="Proteomes" id="UP000059680">
    <property type="component" value="Chromosome 8"/>
</dbReference>
<evidence type="ECO:0000256" key="1">
    <source>
        <dbReference type="SAM" id="MobiDB-lite"/>
    </source>
</evidence>
<evidence type="ECO:0000313" key="3">
    <source>
        <dbReference type="Proteomes" id="UP000059680"/>
    </source>
</evidence>
<evidence type="ECO:0000313" key="2">
    <source>
        <dbReference type="EMBL" id="BAT04882.1"/>
    </source>
</evidence>
<protein>
    <submittedName>
        <fullName evidence="2">Os08g0323133 protein</fullName>
    </submittedName>
</protein>
<dbReference type="AlphaFoldDB" id="A0A0N7KPN1"/>
<sequence length="97" mass="10742">MMKRILEVKQICCCLRTCSCQQVLGEELDHSLQQRARATDGCLLRMTTDDAAPADGAIDGRSRDGRRDSGGFDWPGLLTTTSHGNATYPRWTVRMAP</sequence>